<evidence type="ECO:0000259" key="8">
    <source>
        <dbReference type="PROSITE" id="PS50994"/>
    </source>
</evidence>
<dbReference type="Pfam" id="PF00078">
    <property type="entry name" value="RVT_1"/>
    <property type="match status" value="1"/>
</dbReference>
<protein>
    <submittedName>
        <fullName evidence="9">DNA/RNA polymerases superfamily protein</fullName>
    </submittedName>
</protein>
<dbReference type="Pfam" id="PF17921">
    <property type="entry name" value="Integrase_H2C2"/>
    <property type="match status" value="1"/>
</dbReference>
<dbReference type="InterPro" id="IPR000477">
    <property type="entry name" value="RT_dom"/>
</dbReference>
<dbReference type="InterPro" id="IPR041588">
    <property type="entry name" value="Integrase_H2C2"/>
</dbReference>
<dbReference type="EMBL" id="SMMG02000007">
    <property type="protein sequence ID" value="KAA3466799.1"/>
    <property type="molecule type" value="Genomic_DNA"/>
</dbReference>
<dbReference type="Gene3D" id="3.30.70.270">
    <property type="match status" value="2"/>
</dbReference>
<gene>
    <name evidence="9" type="ORF">EPI10_001865</name>
</gene>
<evidence type="ECO:0000256" key="1">
    <source>
        <dbReference type="ARBA" id="ARBA00022679"/>
    </source>
</evidence>
<keyword evidence="4" id="KW-0255">Endonuclease</keyword>
<dbReference type="InterPro" id="IPR043502">
    <property type="entry name" value="DNA/RNA_pol_sf"/>
</dbReference>
<proteinExistence type="predicted"/>
<dbReference type="PROSITE" id="PS50994">
    <property type="entry name" value="INTEGRASE"/>
    <property type="match status" value="1"/>
</dbReference>
<feature type="domain" description="Integrase catalytic" evidence="8">
    <location>
        <begin position="404"/>
        <end position="549"/>
    </location>
</feature>
<dbReference type="GO" id="GO:0003964">
    <property type="term" value="F:RNA-directed DNA polymerase activity"/>
    <property type="evidence" value="ECO:0007669"/>
    <property type="project" value="UniProtKB-KW"/>
</dbReference>
<keyword evidence="10" id="KW-1185">Reference proteome</keyword>
<comment type="caution">
    <text evidence="9">The sequence shown here is derived from an EMBL/GenBank/DDBJ whole genome shotgun (WGS) entry which is preliminary data.</text>
</comment>
<dbReference type="InterPro" id="IPR041373">
    <property type="entry name" value="RT_RNaseH"/>
</dbReference>
<evidence type="ECO:0000256" key="4">
    <source>
        <dbReference type="ARBA" id="ARBA00022759"/>
    </source>
</evidence>
<feature type="domain" description="Reverse transcriptase" evidence="7">
    <location>
        <begin position="1"/>
        <end position="82"/>
    </location>
</feature>
<dbReference type="OrthoDB" id="2013610at2759"/>
<dbReference type="GO" id="GO:0003676">
    <property type="term" value="F:nucleic acid binding"/>
    <property type="evidence" value="ECO:0007669"/>
    <property type="project" value="InterPro"/>
</dbReference>
<dbReference type="GO" id="GO:0015074">
    <property type="term" value="P:DNA integration"/>
    <property type="evidence" value="ECO:0007669"/>
    <property type="project" value="InterPro"/>
</dbReference>
<dbReference type="InterPro" id="IPR050951">
    <property type="entry name" value="Retrovirus_Pol_polyprotein"/>
</dbReference>
<dbReference type="Gene3D" id="1.10.340.70">
    <property type="match status" value="1"/>
</dbReference>
<name>A0A5B6VCB8_9ROSI</name>
<dbReference type="AlphaFoldDB" id="A0A5B6VCB8"/>
<keyword evidence="2" id="KW-0548">Nucleotidyltransferase</keyword>
<evidence type="ECO:0000256" key="5">
    <source>
        <dbReference type="ARBA" id="ARBA00022801"/>
    </source>
</evidence>
<dbReference type="InterPro" id="IPR001584">
    <property type="entry name" value="Integrase_cat-core"/>
</dbReference>
<evidence type="ECO:0000256" key="2">
    <source>
        <dbReference type="ARBA" id="ARBA00022695"/>
    </source>
</evidence>
<evidence type="ECO:0000313" key="9">
    <source>
        <dbReference type="EMBL" id="KAA3466799.1"/>
    </source>
</evidence>
<dbReference type="InterPro" id="IPR012337">
    <property type="entry name" value="RNaseH-like_sf"/>
</dbReference>
<dbReference type="Pfam" id="PF17917">
    <property type="entry name" value="RT_RNaseH"/>
    <property type="match status" value="1"/>
</dbReference>
<dbReference type="GO" id="GO:0016787">
    <property type="term" value="F:hydrolase activity"/>
    <property type="evidence" value="ECO:0007669"/>
    <property type="project" value="UniProtKB-KW"/>
</dbReference>
<dbReference type="PANTHER" id="PTHR37984">
    <property type="entry name" value="PROTEIN CBG26694"/>
    <property type="match status" value="1"/>
</dbReference>
<keyword evidence="1" id="KW-0808">Transferase</keyword>
<keyword evidence="3" id="KW-0540">Nuclease</keyword>
<dbReference type="Proteomes" id="UP000325315">
    <property type="component" value="Unassembled WGS sequence"/>
</dbReference>
<reference evidence="10" key="1">
    <citation type="journal article" date="2019" name="Plant Biotechnol. J.">
        <title>Genome sequencing of the Australian wild diploid species Gossypium australe highlights disease resistance and delayed gland morphogenesis.</title>
        <authorList>
            <person name="Cai Y."/>
            <person name="Cai X."/>
            <person name="Wang Q."/>
            <person name="Wang P."/>
            <person name="Zhang Y."/>
            <person name="Cai C."/>
            <person name="Xu Y."/>
            <person name="Wang K."/>
            <person name="Zhou Z."/>
            <person name="Wang C."/>
            <person name="Geng S."/>
            <person name="Li B."/>
            <person name="Dong Q."/>
            <person name="Hou Y."/>
            <person name="Wang H."/>
            <person name="Ai P."/>
            <person name="Liu Z."/>
            <person name="Yi F."/>
            <person name="Sun M."/>
            <person name="An G."/>
            <person name="Cheng J."/>
            <person name="Zhang Y."/>
            <person name="Shi Q."/>
            <person name="Xie Y."/>
            <person name="Shi X."/>
            <person name="Chang Y."/>
            <person name="Huang F."/>
            <person name="Chen Y."/>
            <person name="Hong S."/>
            <person name="Mi L."/>
            <person name="Sun Q."/>
            <person name="Zhang L."/>
            <person name="Zhou B."/>
            <person name="Peng R."/>
            <person name="Zhang X."/>
            <person name="Liu F."/>
        </authorList>
    </citation>
    <scope>NUCLEOTIDE SEQUENCE [LARGE SCALE GENOMIC DNA]</scope>
    <source>
        <strain evidence="10">cv. PA1801</strain>
    </source>
</reference>
<dbReference type="PANTHER" id="PTHR37984:SF5">
    <property type="entry name" value="PROTEIN NYNRIN-LIKE"/>
    <property type="match status" value="1"/>
</dbReference>
<dbReference type="Gene3D" id="3.30.420.10">
    <property type="entry name" value="Ribonuclease H-like superfamily/Ribonuclease H"/>
    <property type="match status" value="1"/>
</dbReference>
<dbReference type="PROSITE" id="PS50878">
    <property type="entry name" value="RT_POL"/>
    <property type="match status" value="1"/>
</dbReference>
<dbReference type="SUPFAM" id="SSF53098">
    <property type="entry name" value="Ribonuclease H-like"/>
    <property type="match status" value="1"/>
</dbReference>
<dbReference type="GO" id="GO:0004519">
    <property type="term" value="F:endonuclease activity"/>
    <property type="evidence" value="ECO:0007669"/>
    <property type="project" value="UniProtKB-KW"/>
</dbReference>
<dbReference type="FunFam" id="3.30.70.270:FF:000003">
    <property type="entry name" value="Transposon Ty3-G Gag-Pol polyprotein"/>
    <property type="match status" value="1"/>
</dbReference>
<evidence type="ECO:0000256" key="6">
    <source>
        <dbReference type="ARBA" id="ARBA00022918"/>
    </source>
</evidence>
<dbReference type="CDD" id="cd01647">
    <property type="entry name" value="RT_LTR"/>
    <property type="match status" value="1"/>
</dbReference>
<evidence type="ECO:0000256" key="3">
    <source>
        <dbReference type="ARBA" id="ARBA00022722"/>
    </source>
</evidence>
<dbReference type="InterPro" id="IPR043128">
    <property type="entry name" value="Rev_trsase/Diguanyl_cyclase"/>
</dbReference>
<dbReference type="SUPFAM" id="SSF56672">
    <property type="entry name" value="DNA/RNA polymerases"/>
    <property type="match status" value="1"/>
</dbReference>
<keyword evidence="6" id="KW-0695">RNA-directed DNA polymerase</keyword>
<keyword evidence="5" id="KW-0378">Hydrolase</keyword>
<dbReference type="FunFam" id="3.30.70.270:FF:000020">
    <property type="entry name" value="Transposon Tf2-6 polyprotein-like Protein"/>
    <property type="match status" value="1"/>
</dbReference>
<sequence length="549" mass="63733">MPFGLTNALASFMDFMNRVFQPYLDRFLVVFIDDILVYSKTDDEHDEHLRVVLQVLREKQLYAKLSKCEFWLKEVTFLGHVISAERIRVDPRKIKAVLDWKQLKTVSETSSFLGLVGYYQRFVERFSLIAAPLTKLLRKGVSFNWTDLQQKSFEKLKTVLAEAPVLIKPESGKEITVYSDVSHVNLGCVWMQEGKVVTYASRQLKTHEVNYPTHDLELATVVFILKIWRHYLYGEKCIIYTNHKSLKYLLTQKELNLRQRRWIELLKDYDCIIEYHFGEANVVADAMSRKAMTNLRAMFTRLSLFDDGSLLAELQIKSGSTSDFGLNSKGVLCFRRRICVPKDTDLRQSILREVHSSPYAMHPDLRELYWWPGLKREVTDFVSKCLTCQQVKAEHQLLLGLLQPVKIPLWKWERVAMDFVSGLPVTPTKKDSVWVIVDRLTKSAYFISVRTNYSLQKLAKLYVSETVRLHGVPISIISDRDPRFTSRFWGKLHEALGTRLDFSTAFHSHTYEGDSDTGRYVKGLCNRLPRQLGRLFAISGVRLQQQLLV</sequence>
<evidence type="ECO:0000259" key="7">
    <source>
        <dbReference type="PROSITE" id="PS50878"/>
    </source>
</evidence>
<accession>A0A5B6VCB8</accession>
<organism evidence="9 10">
    <name type="scientific">Gossypium australe</name>
    <dbReference type="NCBI Taxonomy" id="47621"/>
    <lineage>
        <taxon>Eukaryota</taxon>
        <taxon>Viridiplantae</taxon>
        <taxon>Streptophyta</taxon>
        <taxon>Embryophyta</taxon>
        <taxon>Tracheophyta</taxon>
        <taxon>Spermatophyta</taxon>
        <taxon>Magnoliopsida</taxon>
        <taxon>eudicotyledons</taxon>
        <taxon>Gunneridae</taxon>
        <taxon>Pentapetalae</taxon>
        <taxon>rosids</taxon>
        <taxon>malvids</taxon>
        <taxon>Malvales</taxon>
        <taxon>Malvaceae</taxon>
        <taxon>Malvoideae</taxon>
        <taxon>Gossypium</taxon>
    </lineage>
</organism>
<evidence type="ECO:0000313" key="10">
    <source>
        <dbReference type="Proteomes" id="UP000325315"/>
    </source>
</evidence>
<dbReference type="InterPro" id="IPR036397">
    <property type="entry name" value="RNaseH_sf"/>
</dbReference>
<dbReference type="CDD" id="cd09274">
    <property type="entry name" value="RNase_HI_RT_Ty3"/>
    <property type="match status" value="1"/>
</dbReference>